<evidence type="ECO:0000313" key="4">
    <source>
        <dbReference type="EMBL" id="UGS25850.1"/>
    </source>
</evidence>
<dbReference type="Gene3D" id="3.50.50.60">
    <property type="entry name" value="FAD/NAD(P)-binding domain"/>
    <property type="match status" value="1"/>
</dbReference>
<dbReference type="Proteomes" id="UP001199642">
    <property type="component" value="Chromosome"/>
</dbReference>
<feature type="domain" description="FAD-binding" evidence="3">
    <location>
        <begin position="21"/>
        <end position="363"/>
    </location>
</feature>
<gene>
    <name evidence="4" type="ORF">K8F61_14490</name>
</gene>
<dbReference type="GO" id="GO:0004497">
    <property type="term" value="F:monooxygenase activity"/>
    <property type="evidence" value="ECO:0007669"/>
    <property type="project" value="UniProtKB-KW"/>
</dbReference>
<sequence length="430" mass="45482">MFITASLDDQLHAQRDDPLRILIVGAGVAGTALAQLLRRRGLHPALVERTAPGEHPGYMLALMPNADPVFRDLGSTALYRERSVALRTFAFHSRRGRVLRRDPLGDLLSAHGDYRGIDRGALLDVLTADGCTVTPGLTVASCTPERGGRRVTLASAPAEGADAPRSAVRAERFDLVVGADGIGSALRALLPVQPIERTRTGWGGWVLWSEDDEDPHTGDELWGNGFFLGAYPVGGGTGSRRGVFLGGPAEIREEGAAVFAQRVRHGVPAPTPRLAAALDAAAADPSPYWWRLEDARAAAWTAPGAVLLGDAAAAFLPTAGIGAAMALESAWTLSRVLPHADRRTLPAVLAAWEQGQRPRVESAQSNSRLLARVMFRQGRLLTTVRETALRLASARAALGPIIRLMSARPEPAAMLTRAGIALPAGGPGAV</sequence>
<dbReference type="InterPro" id="IPR036188">
    <property type="entry name" value="FAD/NAD-bd_sf"/>
</dbReference>
<reference evidence="4 5" key="1">
    <citation type="submission" date="2023-01" db="EMBL/GenBank/DDBJ databases">
        <title>Characterization of estradiol degrading bacteria Microbacterium sp. MZT7 and reveal degrading genes through genome analysis.</title>
        <authorList>
            <person name="Hao P."/>
            <person name="Gao Y."/>
        </authorList>
    </citation>
    <scope>NUCLEOTIDE SEQUENCE [LARGE SCALE GENOMIC DNA]</scope>
    <source>
        <strain evidence="4 5">MZT7</strain>
    </source>
</reference>
<dbReference type="SUPFAM" id="SSF51905">
    <property type="entry name" value="FAD/NAD(P)-binding domain"/>
    <property type="match status" value="1"/>
</dbReference>
<keyword evidence="1" id="KW-0560">Oxidoreductase</keyword>
<evidence type="ECO:0000256" key="1">
    <source>
        <dbReference type="ARBA" id="ARBA00023002"/>
    </source>
</evidence>
<accession>A0ABY3RSB5</accession>
<organism evidence="4 5">
    <name type="scientific">Microbacterium resistens</name>
    <dbReference type="NCBI Taxonomy" id="156977"/>
    <lineage>
        <taxon>Bacteria</taxon>
        <taxon>Bacillati</taxon>
        <taxon>Actinomycetota</taxon>
        <taxon>Actinomycetes</taxon>
        <taxon>Micrococcales</taxon>
        <taxon>Microbacteriaceae</taxon>
        <taxon>Microbacterium</taxon>
    </lineage>
</organism>
<dbReference type="InterPro" id="IPR002938">
    <property type="entry name" value="FAD-bd"/>
</dbReference>
<evidence type="ECO:0000256" key="2">
    <source>
        <dbReference type="ARBA" id="ARBA00023033"/>
    </source>
</evidence>
<dbReference type="EMBL" id="CP082781">
    <property type="protein sequence ID" value="UGS25850.1"/>
    <property type="molecule type" value="Genomic_DNA"/>
</dbReference>
<dbReference type="PANTHER" id="PTHR13789">
    <property type="entry name" value="MONOOXYGENASE"/>
    <property type="match status" value="1"/>
</dbReference>
<dbReference type="RefSeq" id="WP_231819611.1">
    <property type="nucleotide sequence ID" value="NZ_CP082781.1"/>
</dbReference>
<dbReference type="InterPro" id="IPR050493">
    <property type="entry name" value="FAD-dep_Monooxygenase_BioMet"/>
</dbReference>
<protein>
    <submittedName>
        <fullName evidence="4">FAD-dependent monooxygenase</fullName>
    </submittedName>
</protein>
<keyword evidence="5" id="KW-1185">Reference proteome</keyword>
<name>A0ABY3RSB5_9MICO</name>
<evidence type="ECO:0000313" key="5">
    <source>
        <dbReference type="Proteomes" id="UP001199642"/>
    </source>
</evidence>
<dbReference type="PRINTS" id="PR00420">
    <property type="entry name" value="RNGMNOXGNASE"/>
</dbReference>
<keyword evidence="2 4" id="KW-0503">Monooxygenase</keyword>
<dbReference type="Pfam" id="PF01494">
    <property type="entry name" value="FAD_binding_3"/>
    <property type="match status" value="1"/>
</dbReference>
<evidence type="ECO:0000259" key="3">
    <source>
        <dbReference type="Pfam" id="PF01494"/>
    </source>
</evidence>
<proteinExistence type="predicted"/>
<dbReference type="PANTHER" id="PTHR13789:SF309">
    <property type="entry name" value="PUTATIVE (AFU_ORTHOLOGUE AFUA_6G14510)-RELATED"/>
    <property type="match status" value="1"/>
</dbReference>